<keyword evidence="1" id="KW-0175">Coiled coil</keyword>
<evidence type="ECO:0000256" key="2">
    <source>
        <dbReference type="SAM" id="MobiDB-lite"/>
    </source>
</evidence>
<dbReference type="EMBL" id="KE124909">
    <property type="protein sequence ID" value="EPB75271.1"/>
    <property type="molecule type" value="Genomic_DNA"/>
</dbReference>
<feature type="region of interest" description="Disordered" evidence="2">
    <location>
        <begin position="22"/>
        <end position="49"/>
    </location>
</feature>
<accession>A0A0D6LYV7</accession>
<sequence length="239" mass="26570">MAAGQQRQYRLTDVLGGLSDLISRRRSPSLSRKKRKETPAVDSQRKGSAPASLNQMFVPIVELVVASADSPGSSRRCAASASPMRQLDITKAPHSSTPPAAIHIHKTHKHMVDAILRTLRYRCRRTSSFGTKYLNEANTVNLAIETELAVLSELEKKKDKKKRQLSSLYKLTKKESKQAVICANKKQPEVDDINDFEVDERTRKGRNLLNKKEGGPPSTIKESSESSQTLDDTESDKGE</sequence>
<name>A0A0D6LYV7_9BILA</name>
<dbReference type="AlphaFoldDB" id="A0A0D6LYV7"/>
<evidence type="ECO:0000313" key="3">
    <source>
        <dbReference type="EMBL" id="EPB75271.1"/>
    </source>
</evidence>
<reference evidence="3 4" key="1">
    <citation type="submission" date="2013-05" db="EMBL/GenBank/DDBJ databases">
        <title>Draft genome of the parasitic nematode Anyclostoma ceylanicum.</title>
        <authorList>
            <person name="Mitreva M."/>
        </authorList>
    </citation>
    <scope>NUCLEOTIDE SEQUENCE [LARGE SCALE GENOMIC DNA]</scope>
</reference>
<gene>
    <name evidence="3" type="ORF">ANCCEY_05670</name>
</gene>
<feature type="region of interest" description="Disordered" evidence="2">
    <location>
        <begin position="193"/>
        <end position="239"/>
    </location>
</feature>
<dbReference type="Proteomes" id="UP000054495">
    <property type="component" value="Unassembled WGS sequence"/>
</dbReference>
<organism evidence="3 4">
    <name type="scientific">Ancylostoma ceylanicum</name>
    <dbReference type="NCBI Taxonomy" id="53326"/>
    <lineage>
        <taxon>Eukaryota</taxon>
        <taxon>Metazoa</taxon>
        <taxon>Ecdysozoa</taxon>
        <taxon>Nematoda</taxon>
        <taxon>Chromadorea</taxon>
        <taxon>Rhabditida</taxon>
        <taxon>Rhabditina</taxon>
        <taxon>Rhabditomorpha</taxon>
        <taxon>Strongyloidea</taxon>
        <taxon>Ancylostomatidae</taxon>
        <taxon>Ancylostomatinae</taxon>
        <taxon>Ancylostoma</taxon>
    </lineage>
</organism>
<feature type="coiled-coil region" evidence="1">
    <location>
        <begin position="144"/>
        <end position="171"/>
    </location>
</feature>
<evidence type="ECO:0000313" key="4">
    <source>
        <dbReference type="Proteomes" id="UP000054495"/>
    </source>
</evidence>
<keyword evidence="4" id="KW-1185">Reference proteome</keyword>
<feature type="compositionally biased region" description="Basic residues" evidence="2">
    <location>
        <begin position="24"/>
        <end position="36"/>
    </location>
</feature>
<protein>
    <submittedName>
        <fullName evidence="3">Uncharacterized protein</fullName>
    </submittedName>
</protein>
<evidence type="ECO:0000256" key="1">
    <source>
        <dbReference type="SAM" id="Coils"/>
    </source>
</evidence>
<proteinExistence type="predicted"/>